<dbReference type="Proteomes" id="UP001344658">
    <property type="component" value="Unassembled WGS sequence"/>
</dbReference>
<evidence type="ECO:0000313" key="1">
    <source>
        <dbReference type="EMBL" id="MEE4544841.1"/>
    </source>
</evidence>
<protein>
    <submittedName>
        <fullName evidence="1">Uncharacterized protein</fullName>
    </submittedName>
</protein>
<gene>
    <name evidence="1" type="ORF">V2S66_23095</name>
</gene>
<comment type="caution">
    <text evidence="1">The sequence shown here is derived from an EMBL/GenBank/DDBJ whole genome shotgun (WGS) entry which is preliminary data.</text>
</comment>
<accession>A0ABU7PGE1</accession>
<keyword evidence="2" id="KW-1185">Reference proteome</keyword>
<name>A0ABU7PGE1_9ACTN</name>
<proteinExistence type="predicted"/>
<sequence length="45" mass="5217">MCPYCKRTIHPAAVKVETAEARPDPFYTLDWFCPDTNCNGRTRLK</sequence>
<organism evidence="1 2">
    <name type="scientific">Actinacidiphila polyblastidii</name>
    <dbReference type="NCBI Taxonomy" id="3110430"/>
    <lineage>
        <taxon>Bacteria</taxon>
        <taxon>Bacillati</taxon>
        <taxon>Actinomycetota</taxon>
        <taxon>Actinomycetes</taxon>
        <taxon>Kitasatosporales</taxon>
        <taxon>Streptomycetaceae</taxon>
        <taxon>Actinacidiphila</taxon>
    </lineage>
</organism>
<dbReference type="EMBL" id="JAZEWV010000022">
    <property type="protein sequence ID" value="MEE4544841.1"/>
    <property type="molecule type" value="Genomic_DNA"/>
</dbReference>
<reference evidence="1 2" key="1">
    <citation type="submission" date="2023-12" db="EMBL/GenBank/DDBJ databases">
        <title>Streptomyces sp. V4-01.</title>
        <authorList>
            <person name="Somphong A."/>
            <person name="Phongsopitanun W."/>
        </authorList>
    </citation>
    <scope>NUCLEOTIDE SEQUENCE [LARGE SCALE GENOMIC DNA]</scope>
    <source>
        <strain evidence="1 2">V4-01</strain>
    </source>
</reference>
<dbReference type="RefSeq" id="WP_330798000.1">
    <property type="nucleotide sequence ID" value="NZ_JAZEWV010000022.1"/>
</dbReference>
<evidence type="ECO:0000313" key="2">
    <source>
        <dbReference type="Proteomes" id="UP001344658"/>
    </source>
</evidence>